<dbReference type="AlphaFoldDB" id="A0AAD4ZHQ8"/>
<gene>
    <name evidence="1" type="ORF">L3X38_014193</name>
</gene>
<name>A0AAD4ZHQ8_PRUDU</name>
<organism evidence="1 2">
    <name type="scientific">Prunus dulcis</name>
    <name type="common">Almond</name>
    <name type="synonym">Amygdalus dulcis</name>
    <dbReference type="NCBI Taxonomy" id="3755"/>
    <lineage>
        <taxon>Eukaryota</taxon>
        <taxon>Viridiplantae</taxon>
        <taxon>Streptophyta</taxon>
        <taxon>Embryophyta</taxon>
        <taxon>Tracheophyta</taxon>
        <taxon>Spermatophyta</taxon>
        <taxon>Magnoliopsida</taxon>
        <taxon>eudicotyledons</taxon>
        <taxon>Gunneridae</taxon>
        <taxon>Pentapetalae</taxon>
        <taxon>rosids</taxon>
        <taxon>fabids</taxon>
        <taxon>Rosales</taxon>
        <taxon>Rosaceae</taxon>
        <taxon>Amygdaloideae</taxon>
        <taxon>Amygdaleae</taxon>
        <taxon>Prunus</taxon>
    </lineage>
</organism>
<keyword evidence="2" id="KW-1185">Reference proteome</keyword>
<evidence type="ECO:0000313" key="2">
    <source>
        <dbReference type="Proteomes" id="UP001054821"/>
    </source>
</evidence>
<dbReference type="Proteomes" id="UP001054821">
    <property type="component" value="Chromosome 2"/>
</dbReference>
<accession>A0AAD4ZHQ8</accession>
<protein>
    <submittedName>
        <fullName evidence="1">Uncharacterized protein</fullName>
    </submittedName>
</protein>
<proteinExistence type="predicted"/>
<comment type="caution">
    <text evidence="1">The sequence shown here is derived from an EMBL/GenBank/DDBJ whole genome shotgun (WGS) entry which is preliminary data.</text>
</comment>
<reference evidence="1 2" key="1">
    <citation type="journal article" date="2022" name="G3 (Bethesda)">
        <title>Whole-genome sequence and methylome profiling of the almond [Prunus dulcis (Mill.) D.A. Webb] cultivar 'Nonpareil'.</title>
        <authorList>
            <person name="D'Amico-Willman K.M."/>
            <person name="Ouma W.Z."/>
            <person name="Meulia T."/>
            <person name="Sideli G.M."/>
            <person name="Gradziel T.M."/>
            <person name="Fresnedo-Ramirez J."/>
        </authorList>
    </citation>
    <scope>NUCLEOTIDE SEQUENCE [LARGE SCALE GENOMIC DNA]</scope>
    <source>
        <strain evidence="1">Clone GOH B32 T37-40</strain>
    </source>
</reference>
<sequence>MTTESSVAVLQKFNVKGIDALQVKEGLKLLKALLESNTALTNVFLGKKQQKLFNFGPLETSSFRGFILPNLDMTLELLRREGVLFQQGFHA</sequence>
<evidence type="ECO:0000313" key="1">
    <source>
        <dbReference type="EMBL" id="KAI5346314.1"/>
    </source>
</evidence>
<dbReference type="EMBL" id="JAJFAZ020000002">
    <property type="protein sequence ID" value="KAI5346314.1"/>
    <property type="molecule type" value="Genomic_DNA"/>
</dbReference>